<dbReference type="Gene3D" id="1.20.1560.10">
    <property type="entry name" value="ABC transporter type 1, transmembrane domain"/>
    <property type="match status" value="1"/>
</dbReference>
<evidence type="ECO:0000256" key="1">
    <source>
        <dbReference type="ARBA" id="ARBA00004127"/>
    </source>
</evidence>
<keyword evidence="5" id="KW-0547">Nucleotide-binding</keyword>
<evidence type="ECO:0000256" key="3">
    <source>
        <dbReference type="ARBA" id="ARBA00022692"/>
    </source>
</evidence>
<keyword evidence="8" id="KW-0472">Membrane</keyword>
<keyword evidence="7" id="KW-1133">Transmembrane helix</keyword>
<dbReference type="Pfam" id="PF00664">
    <property type="entry name" value="ABC_membrane"/>
    <property type="match status" value="1"/>
</dbReference>
<reference evidence="10 11" key="1">
    <citation type="submission" date="2023-02" db="EMBL/GenBank/DDBJ databases">
        <title>LHISI_Scaffold_Assembly.</title>
        <authorList>
            <person name="Stuart O.P."/>
            <person name="Cleave R."/>
            <person name="Magrath M.J.L."/>
            <person name="Mikheyev A.S."/>
        </authorList>
    </citation>
    <scope>NUCLEOTIDE SEQUENCE [LARGE SCALE GENOMIC DNA]</scope>
    <source>
        <strain evidence="10">Daus_M_001</strain>
        <tissue evidence="10">Leg muscle</tissue>
    </source>
</reference>
<dbReference type="InterPro" id="IPR050173">
    <property type="entry name" value="ABC_transporter_C-like"/>
</dbReference>
<dbReference type="InterPro" id="IPR036640">
    <property type="entry name" value="ABC1_TM_sf"/>
</dbReference>
<evidence type="ECO:0000256" key="2">
    <source>
        <dbReference type="ARBA" id="ARBA00022448"/>
    </source>
</evidence>
<evidence type="ECO:0000256" key="8">
    <source>
        <dbReference type="ARBA" id="ARBA00023136"/>
    </source>
</evidence>
<dbReference type="EMBL" id="JARBHB010000001">
    <property type="protein sequence ID" value="KAJ8896861.1"/>
    <property type="molecule type" value="Genomic_DNA"/>
</dbReference>
<feature type="domain" description="ABC transmembrane type-1" evidence="9">
    <location>
        <begin position="1"/>
        <end position="88"/>
    </location>
</feature>
<evidence type="ECO:0000313" key="11">
    <source>
        <dbReference type="Proteomes" id="UP001159363"/>
    </source>
</evidence>
<dbReference type="PANTHER" id="PTHR24223">
    <property type="entry name" value="ATP-BINDING CASSETTE SUB-FAMILY C"/>
    <property type="match status" value="1"/>
</dbReference>
<keyword evidence="4" id="KW-0677">Repeat</keyword>
<evidence type="ECO:0000313" key="10">
    <source>
        <dbReference type="EMBL" id="KAJ8896861.1"/>
    </source>
</evidence>
<keyword evidence="2" id="KW-0813">Transport</keyword>
<keyword evidence="6" id="KW-0067">ATP-binding</keyword>
<dbReference type="Proteomes" id="UP001159363">
    <property type="component" value="Chromosome 1"/>
</dbReference>
<keyword evidence="11" id="KW-1185">Reference proteome</keyword>
<comment type="subcellular location">
    <subcellularLocation>
        <location evidence="1">Endomembrane system</location>
        <topology evidence="1">Multi-pass membrane protein</topology>
    </subcellularLocation>
</comment>
<sequence length="90" mass="10352">MIILIPVNGYIANKAKILQIRQMKNKDERVKLMNEILSGIKVLKLYAWEPSFEEQVLSIRSKEMKVLKHAAYLNAGTSFIWTCAPFLVSK</sequence>
<protein>
    <recommendedName>
        <fullName evidence="9">ABC transmembrane type-1 domain-containing protein</fullName>
    </recommendedName>
</protein>
<evidence type="ECO:0000256" key="4">
    <source>
        <dbReference type="ARBA" id="ARBA00022737"/>
    </source>
</evidence>
<dbReference type="PANTHER" id="PTHR24223:SF443">
    <property type="entry name" value="MULTIDRUG-RESISTANCE LIKE PROTEIN 1, ISOFORM I"/>
    <property type="match status" value="1"/>
</dbReference>
<proteinExistence type="predicted"/>
<evidence type="ECO:0000256" key="6">
    <source>
        <dbReference type="ARBA" id="ARBA00022840"/>
    </source>
</evidence>
<gene>
    <name evidence="10" type="ORF">PR048_002207</name>
</gene>
<dbReference type="SUPFAM" id="SSF90123">
    <property type="entry name" value="ABC transporter transmembrane region"/>
    <property type="match status" value="1"/>
</dbReference>
<organism evidence="10 11">
    <name type="scientific">Dryococelus australis</name>
    <dbReference type="NCBI Taxonomy" id="614101"/>
    <lineage>
        <taxon>Eukaryota</taxon>
        <taxon>Metazoa</taxon>
        <taxon>Ecdysozoa</taxon>
        <taxon>Arthropoda</taxon>
        <taxon>Hexapoda</taxon>
        <taxon>Insecta</taxon>
        <taxon>Pterygota</taxon>
        <taxon>Neoptera</taxon>
        <taxon>Polyneoptera</taxon>
        <taxon>Phasmatodea</taxon>
        <taxon>Verophasmatodea</taxon>
        <taxon>Anareolatae</taxon>
        <taxon>Phasmatidae</taxon>
        <taxon>Eurycanthinae</taxon>
        <taxon>Dryococelus</taxon>
    </lineage>
</organism>
<evidence type="ECO:0000256" key="5">
    <source>
        <dbReference type="ARBA" id="ARBA00022741"/>
    </source>
</evidence>
<evidence type="ECO:0000256" key="7">
    <source>
        <dbReference type="ARBA" id="ARBA00022989"/>
    </source>
</evidence>
<evidence type="ECO:0000259" key="9">
    <source>
        <dbReference type="PROSITE" id="PS50929"/>
    </source>
</evidence>
<comment type="caution">
    <text evidence="10">The sequence shown here is derived from an EMBL/GenBank/DDBJ whole genome shotgun (WGS) entry which is preliminary data.</text>
</comment>
<dbReference type="PROSITE" id="PS50929">
    <property type="entry name" value="ABC_TM1F"/>
    <property type="match status" value="1"/>
</dbReference>
<accession>A0ABQ9IJQ2</accession>
<keyword evidence="3" id="KW-0812">Transmembrane</keyword>
<dbReference type="InterPro" id="IPR011527">
    <property type="entry name" value="ABC1_TM_dom"/>
</dbReference>
<name>A0ABQ9IJQ2_9NEOP</name>